<proteinExistence type="predicted"/>
<reference evidence="1" key="1">
    <citation type="submission" date="2023-04" db="EMBL/GenBank/DDBJ databases">
        <title>The human skin virome in hidradenitis suppurativa patients.</title>
        <authorList>
            <person name="Jansen D."/>
        </authorList>
    </citation>
    <scope>NUCLEOTIDE SEQUENCE</scope>
    <source>
        <strain evidence="1">VC4_HSPhageD</strain>
    </source>
</reference>
<accession>A0AA50AF51</accession>
<sequence length="40" mass="4734">MFLKPKFLPDLDCLVTLTFFKLSPPLLKLVKNFNRRHSTN</sequence>
<name>A0AA50AF51_9VIRU</name>
<organism evidence="1">
    <name type="scientific">Firmicutes phage HS19</name>
    <dbReference type="NCBI Taxonomy" id="3056397"/>
    <lineage>
        <taxon>Viruses</taxon>
    </lineage>
</organism>
<dbReference type="EMBL" id="OQ890325">
    <property type="protein sequence ID" value="WLJ26334.1"/>
    <property type="molecule type" value="Genomic_DNA"/>
</dbReference>
<protein>
    <submittedName>
        <fullName evidence="1">Uncharacterized protein</fullName>
    </submittedName>
</protein>
<evidence type="ECO:0000313" key="1">
    <source>
        <dbReference type="EMBL" id="WLJ26334.1"/>
    </source>
</evidence>